<dbReference type="OrthoDB" id="3539048at2"/>
<evidence type="ECO:0000259" key="1">
    <source>
        <dbReference type="Pfam" id="PF24254"/>
    </source>
</evidence>
<feature type="domain" description="DUF7455" evidence="1">
    <location>
        <begin position="11"/>
        <end position="64"/>
    </location>
</feature>
<comment type="caution">
    <text evidence="2">The sequence shown here is derived from an EMBL/GenBank/DDBJ whole genome shotgun (WGS) entry which is preliminary data.</text>
</comment>
<dbReference type="Proteomes" id="UP000321571">
    <property type="component" value="Unassembled WGS sequence"/>
</dbReference>
<sequence>MVTALAELSGLSATDRCDRCGAQAYVRVELAGGAELLFCAHHAREHEDKLREVAISIHDETGRLAETPAIAPDDEI</sequence>
<protein>
    <recommendedName>
        <fullName evidence="1">DUF7455 domain-containing protein</fullName>
    </recommendedName>
</protein>
<name>A0A5C8NQF6_9ACTN</name>
<accession>A0A5C8NQF6</accession>
<dbReference type="Pfam" id="PF24254">
    <property type="entry name" value="DUF7455"/>
    <property type="match status" value="1"/>
</dbReference>
<dbReference type="RefSeq" id="WP_147683822.1">
    <property type="nucleotide sequence ID" value="NZ_VDUX01000001.1"/>
</dbReference>
<dbReference type="EMBL" id="VDUX01000001">
    <property type="protein sequence ID" value="TXL63320.1"/>
    <property type="molecule type" value="Genomic_DNA"/>
</dbReference>
<reference evidence="2 3" key="1">
    <citation type="submission" date="2019-06" db="EMBL/GenBank/DDBJ databases">
        <title>Aeromicrobium sp. nov., isolated from a maize field.</title>
        <authorList>
            <person name="Lin S.-Y."/>
            <person name="Tsai C.-F."/>
            <person name="Young C.-C."/>
        </authorList>
    </citation>
    <scope>NUCLEOTIDE SEQUENCE [LARGE SCALE GENOMIC DNA]</scope>
    <source>
        <strain evidence="2 3">CC-CFT486</strain>
    </source>
</reference>
<organism evidence="2 3">
    <name type="scientific">Aeromicrobium terrae</name>
    <dbReference type="NCBI Taxonomy" id="2498846"/>
    <lineage>
        <taxon>Bacteria</taxon>
        <taxon>Bacillati</taxon>
        <taxon>Actinomycetota</taxon>
        <taxon>Actinomycetes</taxon>
        <taxon>Propionibacteriales</taxon>
        <taxon>Nocardioidaceae</taxon>
        <taxon>Aeromicrobium</taxon>
    </lineage>
</organism>
<dbReference type="InterPro" id="IPR055878">
    <property type="entry name" value="DUF7455"/>
</dbReference>
<evidence type="ECO:0000313" key="3">
    <source>
        <dbReference type="Proteomes" id="UP000321571"/>
    </source>
</evidence>
<keyword evidence="3" id="KW-1185">Reference proteome</keyword>
<gene>
    <name evidence="2" type="ORF">FHP06_01255</name>
</gene>
<dbReference type="AlphaFoldDB" id="A0A5C8NQF6"/>
<proteinExistence type="predicted"/>
<evidence type="ECO:0000313" key="2">
    <source>
        <dbReference type="EMBL" id="TXL63320.1"/>
    </source>
</evidence>